<keyword evidence="7" id="KW-0732">Signal</keyword>
<sequence length="129" mass="12830">MAVAASLHLLPAMAQTQPAPAARPGAPSAIPFKRDNAGMGAAPSAGAVGALLALLVAGGAGVAWLRKQLKIGGRAGRPGLVTVLESRRLGPKALLSVVEFGGQRYLLSQSDAGVQCVASVAAPQAQEDA</sequence>
<keyword evidence="3 6" id="KW-0812">Transmembrane</keyword>
<organism evidence="8 9">
    <name type="scientific">Massilia forsythiae</name>
    <dbReference type="NCBI Taxonomy" id="2728020"/>
    <lineage>
        <taxon>Bacteria</taxon>
        <taxon>Pseudomonadati</taxon>
        <taxon>Pseudomonadota</taxon>
        <taxon>Betaproteobacteria</taxon>
        <taxon>Burkholderiales</taxon>
        <taxon>Oxalobacteraceae</taxon>
        <taxon>Telluria group</taxon>
        <taxon>Massilia</taxon>
    </lineage>
</organism>
<proteinExistence type="predicted"/>
<evidence type="ECO:0008006" key="10">
    <source>
        <dbReference type="Google" id="ProtNLM"/>
    </source>
</evidence>
<feature type="chain" id="PRO_5031048313" description="Flagellar biosynthesis protein FliO" evidence="7">
    <location>
        <begin position="22"/>
        <end position="129"/>
    </location>
</feature>
<dbReference type="AlphaFoldDB" id="A0A7Z2VV47"/>
<evidence type="ECO:0000256" key="4">
    <source>
        <dbReference type="ARBA" id="ARBA00022989"/>
    </source>
</evidence>
<protein>
    <recommendedName>
        <fullName evidence="10">Flagellar biosynthesis protein FliO</fullName>
    </recommendedName>
</protein>
<evidence type="ECO:0000256" key="2">
    <source>
        <dbReference type="ARBA" id="ARBA00022475"/>
    </source>
</evidence>
<evidence type="ECO:0000256" key="5">
    <source>
        <dbReference type="ARBA" id="ARBA00023136"/>
    </source>
</evidence>
<dbReference type="InterPro" id="IPR022781">
    <property type="entry name" value="Flagellar_biosynth_FliO"/>
</dbReference>
<evidence type="ECO:0000256" key="1">
    <source>
        <dbReference type="ARBA" id="ARBA00004236"/>
    </source>
</evidence>
<name>A0A7Z2VV47_9BURK</name>
<dbReference type="EMBL" id="CP051685">
    <property type="protein sequence ID" value="QJD99479.1"/>
    <property type="molecule type" value="Genomic_DNA"/>
</dbReference>
<evidence type="ECO:0000256" key="7">
    <source>
        <dbReference type="SAM" id="SignalP"/>
    </source>
</evidence>
<dbReference type="GO" id="GO:0044781">
    <property type="term" value="P:bacterial-type flagellum organization"/>
    <property type="evidence" value="ECO:0007669"/>
    <property type="project" value="InterPro"/>
</dbReference>
<evidence type="ECO:0000256" key="6">
    <source>
        <dbReference type="SAM" id="Phobius"/>
    </source>
</evidence>
<dbReference type="KEGG" id="mfy:HH212_05125"/>
<feature type="transmembrane region" description="Helical" evidence="6">
    <location>
        <begin position="45"/>
        <end position="65"/>
    </location>
</feature>
<dbReference type="Proteomes" id="UP000502415">
    <property type="component" value="Chromosome"/>
</dbReference>
<keyword evidence="5 6" id="KW-0472">Membrane</keyword>
<dbReference type="GO" id="GO:0016020">
    <property type="term" value="C:membrane"/>
    <property type="evidence" value="ECO:0007669"/>
    <property type="project" value="InterPro"/>
</dbReference>
<keyword evidence="4 6" id="KW-1133">Transmembrane helix</keyword>
<evidence type="ECO:0000313" key="8">
    <source>
        <dbReference type="EMBL" id="QJD99479.1"/>
    </source>
</evidence>
<dbReference type="Pfam" id="PF04347">
    <property type="entry name" value="FliO"/>
    <property type="match status" value="1"/>
</dbReference>
<reference evidence="8 9" key="1">
    <citation type="submission" date="2020-04" db="EMBL/GenBank/DDBJ databases">
        <title>Genome sequencing of novel species.</title>
        <authorList>
            <person name="Heo J."/>
            <person name="Kim S.-J."/>
            <person name="Kim J.-S."/>
            <person name="Hong S.-B."/>
            <person name="Kwon S.-W."/>
        </authorList>
    </citation>
    <scope>NUCLEOTIDE SEQUENCE [LARGE SCALE GENOMIC DNA]</scope>
    <source>
        <strain evidence="8 9">GN2-R2</strain>
    </source>
</reference>
<gene>
    <name evidence="8" type="ORF">HH212_05125</name>
</gene>
<accession>A0A7Z2VV47</accession>
<keyword evidence="2" id="KW-1003">Cell membrane</keyword>
<evidence type="ECO:0000256" key="3">
    <source>
        <dbReference type="ARBA" id="ARBA00022692"/>
    </source>
</evidence>
<comment type="subcellular location">
    <subcellularLocation>
        <location evidence="1">Cell membrane</location>
    </subcellularLocation>
</comment>
<keyword evidence="9" id="KW-1185">Reference proteome</keyword>
<feature type="signal peptide" evidence="7">
    <location>
        <begin position="1"/>
        <end position="21"/>
    </location>
</feature>
<evidence type="ECO:0000313" key="9">
    <source>
        <dbReference type="Proteomes" id="UP000502415"/>
    </source>
</evidence>
<dbReference type="RefSeq" id="WP_169434374.1">
    <property type="nucleotide sequence ID" value="NZ_CP051685.1"/>
</dbReference>